<evidence type="ECO:0000313" key="2">
    <source>
        <dbReference type="EMBL" id="GLB49951.1"/>
    </source>
</evidence>
<accession>A0ABQ5MKL2</accession>
<dbReference type="Proteomes" id="UP001143543">
    <property type="component" value="Unassembled WGS sequence"/>
</dbReference>
<sequence length="339" mass="37277">MKKSFLVAILLAWFSQTKAQDYTSILATGMEASEAYTKQYLSPGAEALVYSINNGWFSTAEAKPVLGFEVSFIGNIATIKDEHRAFNFDVSGFEGLMFEDGTTSKEVASILGVISPDVTLEYTYVDPSTGASTVVAIKLPESLTNEDVFDLPSGYLQASIGVLKGTEVKFRVFPNVEINDYQVGLIGFGVQHEFTKWLSEDRKFPIAISGLVAYSAMDAAYDLDNVSVVEGSRQRVENKIDSWLFQSIFSTKLPVINFYAGLGYVIGNSHSNILGDYEVYDVQEGQNIMVTDPLSVENDFKGVRATLGTRLKLGFFRLHADYSIAEFNTASVGMSFGLR</sequence>
<protein>
    <recommendedName>
        <fullName evidence="4">Outer membrane protein beta-barrel domain-containing protein</fullName>
    </recommendedName>
</protein>
<proteinExistence type="predicted"/>
<dbReference type="InterPro" id="IPR046495">
    <property type="entry name" value="DUF6588"/>
</dbReference>
<reference evidence="2" key="1">
    <citation type="submission" date="2022-07" db="EMBL/GenBank/DDBJ databases">
        <title>Taxonomy of Novel Oxalotrophic and Methylotrophic Bacteria.</title>
        <authorList>
            <person name="Sahin N."/>
            <person name="Tani A."/>
        </authorList>
    </citation>
    <scope>NUCLEOTIDE SEQUENCE</scope>
    <source>
        <strain evidence="2">Y10</strain>
    </source>
</reference>
<organism evidence="2 3">
    <name type="scientific">Neptunitalea lumnitzerae</name>
    <dbReference type="NCBI Taxonomy" id="2965509"/>
    <lineage>
        <taxon>Bacteria</taxon>
        <taxon>Pseudomonadati</taxon>
        <taxon>Bacteroidota</taxon>
        <taxon>Flavobacteriia</taxon>
        <taxon>Flavobacteriales</taxon>
        <taxon>Flavobacteriaceae</taxon>
        <taxon>Neptunitalea</taxon>
    </lineage>
</organism>
<evidence type="ECO:0000256" key="1">
    <source>
        <dbReference type="SAM" id="SignalP"/>
    </source>
</evidence>
<dbReference type="RefSeq" id="WP_281765569.1">
    <property type="nucleotide sequence ID" value="NZ_BRVO01000002.1"/>
</dbReference>
<comment type="caution">
    <text evidence="2">The sequence shown here is derived from an EMBL/GenBank/DDBJ whole genome shotgun (WGS) entry which is preliminary data.</text>
</comment>
<keyword evidence="1" id="KW-0732">Signal</keyword>
<feature type="chain" id="PRO_5047047504" description="Outer membrane protein beta-barrel domain-containing protein" evidence="1">
    <location>
        <begin position="20"/>
        <end position="339"/>
    </location>
</feature>
<feature type="signal peptide" evidence="1">
    <location>
        <begin position="1"/>
        <end position="19"/>
    </location>
</feature>
<dbReference type="Pfam" id="PF20230">
    <property type="entry name" value="DUF6588"/>
    <property type="match status" value="1"/>
</dbReference>
<evidence type="ECO:0008006" key="4">
    <source>
        <dbReference type="Google" id="ProtNLM"/>
    </source>
</evidence>
<gene>
    <name evidence="2" type="ORF">Y10_23190</name>
</gene>
<name>A0ABQ5MKL2_9FLAO</name>
<dbReference type="EMBL" id="BRVO01000002">
    <property type="protein sequence ID" value="GLB49951.1"/>
    <property type="molecule type" value="Genomic_DNA"/>
</dbReference>
<keyword evidence="3" id="KW-1185">Reference proteome</keyword>
<evidence type="ECO:0000313" key="3">
    <source>
        <dbReference type="Proteomes" id="UP001143543"/>
    </source>
</evidence>